<organism evidence="5 8">
    <name type="scientific">Medicago truncatula</name>
    <name type="common">Barrel medic</name>
    <name type="synonym">Medicago tribuloides</name>
    <dbReference type="NCBI Taxonomy" id="3880"/>
    <lineage>
        <taxon>Eukaryota</taxon>
        <taxon>Viridiplantae</taxon>
        <taxon>Streptophyta</taxon>
        <taxon>Embryophyta</taxon>
        <taxon>Tracheophyta</taxon>
        <taxon>Spermatophyta</taxon>
        <taxon>Magnoliopsida</taxon>
        <taxon>eudicotyledons</taxon>
        <taxon>Gunneridae</taxon>
        <taxon>Pentapetalae</taxon>
        <taxon>rosids</taxon>
        <taxon>fabids</taxon>
        <taxon>Fabales</taxon>
        <taxon>Fabaceae</taxon>
        <taxon>Papilionoideae</taxon>
        <taxon>50 kb inversion clade</taxon>
        <taxon>NPAAA clade</taxon>
        <taxon>Hologalegina</taxon>
        <taxon>IRL clade</taxon>
        <taxon>Trifolieae</taxon>
        <taxon>Medicago</taxon>
    </lineage>
</organism>
<dbReference type="Gramene" id="rna16500">
    <property type="protein sequence ID" value="RHN68185.1"/>
    <property type="gene ID" value="gene16500"/>
</dbReference>
<evidence type="ECO:0000256" key="3">
    <source>
        <dbReference type="SAM" id="SignalP"/>
    </source>
</evidence>
<dbReference type="Pfam" id="PF16720">
    <property type="entry name" value="Albumin_I_a"/>
    <property type="match status" value="1"/>
</dbReference>
<feature type="chain" id="PRO_5014572778" evidence="3">
    <location>
        <begin position="28"/>
        <end position="140"/>
    </location>
</feature>
<name>G7J9G6_MEDTR</name>
<evidence type="ECO:0000313" key="8">
    <source>
        <dbReference type="Proteomes" id="UP000002051"/>
    </source>
</evidence>
<dbReference type="Proteomes" id="UP000002051">
    <property type="component" value="Chromosome 3"/>
</dbReference>
<keyword evidence="2" id="KW-1015">Disulfide bond</keyword>
<accession>A0A0C3VI06</accession>
<evidence type="ECO:0000256" key="1">
    <source>
        <dbReference type="ARBA" id="ARBA00022854"/>
    </source>
</evidence>
<dbReference type="InterPro" id="IPR032000">
    <property type="entry name" value="Albumin_I_a"/>
</dbReference>
<evidence type="ECO:0000256" key="2">
    <source>
        <dbReference type="ARBA" id="ARBA00023157"/>
    </source>
</evidence>
<dbReference type="PaxDb" id="3880-AES71001"/>
<keyword evidence="8" id="KW-1185">Reference proteome</keyword>
<dbReference type="EMBL" id="PSQE01000003">
    <property type="protein sequence ID" value="RHN68185.1"/>
    <property type="molecule type" value="Genomic_DNA"/>
</dbReference>
<evidence type="ECO:0000259" key="4">
    <source>
        <dbReference type="Pfam" id="PF16720"/>
    </source>
</evidence>
<reference evidence="6" key="4">
    <citation type="journal article" date="2018" name="Nat. Plants">
        <title>Whole-genome landscape of Medicago truncatula symbiotic genes.</title>
        <authorList>
            <person name="Pecrix Y."/>
            <person name="Gamas P."/>
            <person name="Carrere S."/>
        </authorList>
    </citation>
    <scope>NUCLEOTIDE SEQUENCE</scope>
    <source>
        <tissue evidence="6">Leaves</tissue>
    </source>
</reference>
<dbReference type="EnsemblPlants" id="AES71001">
    <property type="protein sequence ID" value="AES71001"/>
    <property type="gene ID" value="MTR_3g067430"/>
</dbReference>
<protein>
    <submittedName>
        <fullName evidence="5 6">Albumin I</fullName>
    </submittedName>
</protein>
<feature type="domain" description="Albumin I chain a" evidence="4">
    <location>
        <begin position="77"/>
        <end position="118"/>
    </location>
</feature>
<accession>G7J9G6</accession>
<keyword evidence="3" id="KW-0732">Signal</keyword>
<gene>
    <name evidence="7" type="primary">11408186</name>
    <name evidence="5" type="ordered locus">MTR_3g067430</name>
    <name evidence="6" type="ORF">MtrunA17_Chr3g0111111</name>
</gene>
<dbReference type="KEGG" id="mtr:11408186"/>
<dbReference type="EMBL" id="CM001219">
    <property type="protein sequence ID" value="AES71001.2"/>
    <property type="molecule type" value="Genomic_DNA"/>
</dbReference>
<dbReference type="OrthoDB" id="1387766at2759"/>
<evidence type="ECO:0000313" key="5">
    <source>
        <dbReference type="EMBL" id="AES71001.2"/>
    </source>
</evidence>
<proteinExistence type="predicted"/>
<reference evidence="5 8" key="1">
    <citation type="journal article" date="2011" name="Nature">
        <title>The Medicago genome provides insight into the evolution of rhizobial symbioses.</title>
        <authorList>
            <person name="Young N.D."/>
            <person name="Debelle F."/>
            <person name="Oldroyd G.E."/>
            <person name="Geurts R."/>
            <person name="Cannon S.B."/>
            <person name="Udvardi M.K."/>
            <person name="Benedito V.A."/>
            <person name="Mayer K.F."/>
            <person name="Gouzy J."/>
            <person name="Schoof H."/>
            <person name="Van de Peer Y."/>
            <person name="Proost S."/>
            <person name="Cook D.R."/>
            <person name="Meyers B.C."/>
            <person name="Spannagl M."/>
            <person name="Cheung F."/>
            <person name="De Mita S."/>
            <person name="Krishnakumar V."/>
            <person name="Gundlach H."/>
            <person name="Zhou S."/>
            <person name="Mudge J."/>
            <person name="Bharti A.K."/>
            <person name="Murray J.D."/>
            <person name="Naoumkina M.A."/>
            <person name="Rosen B."/>
            <person name="Silverstein K.A."/>
            <person name="Tang H."/>
            <person name="Rombauts S."/>
            <person name="Zhao P.X."/>
            <person name="Zhou P."/>
            <person name="Barbe V."/>
            <person name="Bardou P."/>
            <person name="Bechner M."/>
            <person name="Bellec A."/>
            <person name="Berger A."/>
            <person name="Berges H."/>
            <person name="Bidwell S."/>
            <person name="Bisseling T."/>
            <person name="Choisne N."/>
            <person name="Couloux A."/>
            <person name="Denny R."/>
            <person name="Deshpande S."/>
            <person name="Dai X."/>
            <person name="Doyle J.J."/>
            <person name="Dudez A.M."/>
            <person name="Farmer A.D."/>
            <person name="Fouteau S."/>
            <person name="Franken C."/>
            <person name="Gibelin C."/>
            <person name="Gish J."/>
            <person name="Goldstein S."/>
            <person name="Gonzalez A.J."/>
            <person name="Green P.J."/>
            <person name="Hallab A."/>
            <person name="Hartog M."/>
            <person name="Hua A."/>
            <person name="Humphray S.J."/>
            <person name="Jeong D.H."/>
            <person name="Jing Y."/>
            <person name="Jocker A."/>
            <person name="Kenton S.M."/>
            <person name="Kim D.J."/>
            <person name="Klee K."/>
            <person name="Lai H."/>
            <person name="Lang C."/>
            <person name="Lin S."/>
            <person name="Macmil S.L."/>
            <person name="Magdelenat G."/>
            <person name="Matthews L."/>
            <person name="McCorrison J."/>
            <person name="Monaghan E.L."/>
            <person name="Mun J.H."/>
            <person name="Najar F.Z."/>
            <person name="Nicholson C."/>
            <person name="Noirot C."/>
            <person name="O'Bleness M."/>
            <person name="Paule C.R."/>
            <person name="Poulain J."/>
            <person name="Prion F."/>
            <person name="Qin B."/>
            <person name="Qu C."/>
            <person name="Retzel E.F."/>
            <person name="Riddle C."/>
            <person name="Sallet E."/>
            <person name="Samain S."/>
            <person name="Samson N."/>
            <person name="Sanders I."/>
            <person name="Saurat O."/>
            <person name="Scarpelli C."/>
            <person name="Schiex T."/>
            <person name="Segurens B."/>
            <person name="Severin A.J."/>
            <person name="Sherrier D.J."/>
            <person name="Shi R."/>
            <person name="Sims S."/>
            <person name="Singer S.R."/>
            <person name="Sinharoy S."/>
            <person name="Sterck L."/>
            <person name="Viollet A."/>
            <person name="Wang B.B."/>
            <person name="Wang K."/>
            <person name="Wang M."/>
            <person name="Wang X."/>
            <person name="Warfsmann J."/>
            <person name="Weissenbach J."/>
            <person name="White D.D."/>
            <person name="White J.D."/>
            <person name="Wiley G.B."/>
            <person name="Wincker P."/>
            <person name="Xing Y."/>
            <person name="Yang L."/>
            <person name="Yao Z."/>
            <person name="Ying F."/>
            <person name="Zhai J."/>
            <person name="Zhou L."/>
            <person name="Zuber A."/>
            <person name="Denarie J."/>
            <person name="Dixon R.A."/>
            <person name="May G.D."/>
            <person name="Schwartz D.C."/>
            <person name="Rogers J."/>
            <person name="Quetier F."/>
            <person name="Town C.D."/>
            <person name="Roe B.A."/>
        </authorList>
    </citation>
    <scope>NUCLEOTIDE SEQUENCE [LARGE SCALE GENOMIC DNA]</scope>
    <source>
        <strain evidence="5">A17</strain>
        <strain evidence="7 8">cv. Jemalong A17</strain>
    </source>
</reference>
<sequence length="140" mass="15403">MAYVKLASFAVFLLAAFVMFPMKKVEGAGCQQSCGTFLPGCRNDCECVPVDCTYGVCVGFCENDNVVSGNFHRKVEEHPKLCMSHDECTKKGSGNYCAHFPNSNLKYGYCFASVSEAQDAYKIASSLKFKKDFLKMSLPA</sequence>
<reference evidence="7" key="3">
    <citation type="submission" date="2015-04" db="UniProtKB">
        <authorList>
            <consortium name="EnsemblPlants"/>
        </authorList>
    </citation>
    <scope>IDENTIFICATION</scope>
    <source>
        <strain evidence="7">cv. Jemalong A17</strain>
    </source>
</reference>
<feature type="signal peptide" evidence="3">
    <location>
        <begin position="1"/>
        <end position="27"/>
    </location>
</feature>
<dbReference type="Proteomes" id="UP000265566">
    <property type="component" value="Chromosome 3"/>
</dbReference>
<evidence type="ECO:0000313" key="6">
    <source>
        <dbReference type="EMBL" id="RHN68185.1"/>
    </source>
</evidence>
<dbReference type="eggNOG" id="KOG1030">
    <property type="taxonomic scope" value="Eukaryota"/>
</dbReference>
<reference evidence="5 8" key="2">
    <citation type="journal article" date="2014" name="BMC Genomics">
        <title>An improved genome release (version Mt4.0) for the model legume Medicago truncatula.</title>
        <authorList>
            <person name="Tang H."/>
            <person name="Krishnakumar V."/>
            <person name="Bidwell S."/>
            <person name="Rosen B."/>
            <person name="Chan A."/>
            <person name="Zhou S."/>
            <person name="Gentzbittel L."/>
            <person name="Childs K.L."/>
            <person name="Yandell M."/>
            <person name="Gundlach H."/>
            <person name="Mayer K.F."/>
            <person name="Schwartz D.C."/>
            <person name="Town C.D."/>
        </authorList>
    </citation>
    <scope>GENOME REANNOTATION</scope>
    <source>
        <strain evidence="7 8">cv. Jemalong A17</strain>
    </source>
</reference>
<dbReference type="ExpressionAtlas" id="G7J9G6">
    <property type="expression patterns" value="differential"/>
</dbReference>
<keyword evidence="1" id="KW-0960">Knottin</keyword>
<dbReference type="AlphaFoldDB" id="G7J9G6"/>
<evidence type="ECO:0000313" key="7">
    <source>
        <dbReference type="EnsemblPlants" id="AES71001"/>
    </source>
</evidence>
<dbReference type="HOGENOM" id="CLU_142503_0_0_1"/>